<protein>
    <submittedName>
        <fullName evidence="1">Uncharacterized protein</fullName>
    </submittedName>
</protein>
<name>A0A0F9HXJ8_9ZZZZ</name>
<dbReference type="EMBL" id="LAZR01013881">
    <property type="protein sequence ID" value="KKM19902.1"/>
    <property type="molecule type" value="Genomic_DNA"/>
</dbReference>
<gene>
    <name evidence="1" type="ORF">LCGC14_1650910</name>
</gene>
<dbReference type="AlphaFoldDB" id="A0A0F9HXJ8"/>
<evidence type="ECO:0000313" key="1">
    <source>
        <dbReference type="EMBL" id="KKM19902.1"/>
    </source>
</evidence>
<sequence length="40" mass="4791">MANFNLDPWGTTALVEDDYARLIKEFRIEEITETLRQKMM</sequence>
<accession>A0A0F9HXJ8</accession>
<reference evidence="1" key="1">
    <citation type="journal article" date="2015" name="Nature">
        <title>Complex archaea that bridge the gap between prokaryotes and eukaryotes.</title>
        <authorList>
            <person name="Spang A."/>
            <person name="Saw J.H."/>
            <person name="Jorgensen S.L."/>
            <person name="Zaremba-Niedzwiedzka K."/>
            <person name="Martijn J."/>
            <person name="Lind A.E."/>
            <person name="van Eijk R."/>
            <person name="Schleper C."/>
            <person name="Guy L."/>
            <person name="Ettema T.J."/>
        </authorList>
    </citation>
    <scope>NUCLEOTIDE SEQUENCE</scope>
</reference>
<organism evidence="1">
    <name type="scientific">marine sediment metagenome</name>
    <dbReference type="NCBI Taxonomy" id="412755"/>
    <lineage>
        <taxon>unclassified sequences</taxon>
        <taxon>metagenomes</taxon>
        <taxon>ecological metagenomes</taxon>
    </lineage>
</organism>
<proteinExistence type="predicted"/>
<comment type="caution">
    <text evidence="1">The sequence shown here is derived from an EMBL/GenBank/DDBJ whole genome shotgun (WGS) entry which is preliminary data.</text>
</comment>